<comment type="caution">
    <text evidence="4">The sequence shown here is derived from an EMBL/GenBank/DDBJ whole genome shotgun (WGS) entry which is preliminary data.</text>
</comment>
<accession>E1KPZ5</accession>
<dbReference type="InterPro" id="IPR041131">
    <property type="entry name" value="MuF_C"/>
</dbReference>
<name>E1KPZ5_9BACT</name>
<evidence type="ECO:0000313" key="4">
    <source>
        <dbReference type="EMBL" id="EFL46458.1"/>
    </source>
</evidence>
<feature type="domain" description="Large polyvalent protein-associated" evidence="3">
    <location>
        <begin position="218"/>
        <end position="356"/>
    </location>
</feature>
<protein>
    <recommendedName>
        <fullName evidence="6">Large polyvalent protein-associated domain-containing protein</fullName>
    </recommendedName>
</protein>
<feature type="region of interest" description="Disordered" evidence="1">
    <location>
        <begin position="825"/>
        <end position="876"/>
    </location>
</feature>
<dbReference type="Proteomes" id="UP000003610">
    <property type="component" value="Unassembled WGS sequence"/>
</dbReference>
<organism evidence="4 5">
    <name type="scientific">Prevotella disiens FB035-09AN</name>
    <dbReference type="NCBI Taxonomy" id="866771"/>
    <lineage>
        <taxon>Bacteria</taxon>
        <taxon>Pseudomonadati</taxon>
        <taxon>Bacteroidota</taxon>
        <taxon>Bacteroidia</taxon>
        <taxon>Bacteroidales</taxon>
        <taxon>Prevotellaceae</taxon>
        <taxon>Prevotella</taxon>
    </lineage>
</organism>
<proteinExistence type="predicted"/>
<feature type="domain" description="Large polyvalent protein-associated" evidence="3">
    <location>
        <begin position="680"/>
        <end position="818"/>
    </location>
</feature>
<evidence type="ECO:0008006" key="6">
    <source>
        <dbReference type="Google" id="ProtNLM"/>
    </source>
</evidence>
<dbReference type="STRING" id="866771.HMPREF9296_1366"/>
<dbReference type="eggNOG" id="COG0827">
    <property type="taxonomic scope" value="Bacteria"/>
</dbReference>
<evidence type="ECO:0000313" key="5">
    <source>
        <dbReference type="Proteomes" id="UP000003610"/>
    </source>
</evidence>
<dbReference type="RefSeq" id="WP_004356180.1">
    <property type="nucleotide sequence ID" value="NZ_AEDO01000025.1"/>
</dbReference>
<evidence type="ECO:0000259" key="2">
    <source>
        <dbReference type="Pfam" id="PF18819"/>
    </source>
</evidence>
<feature type="compositionally biased region" description="Polar residues" evidence="1">
    <location>
        <begin position="122"/>
        <end position="147"/>
    </location>
</feature>
<evidence type="ECO:0000256" key="1">
    <source>
        <dbReference type="SAM" id="MobiDB-lite"/>
    </source>
</evidence>
<dbReference type="Pfam" id="PF18819">
    <property type="entry name" value="MuF_C"/>
    <property type="match status" value="1"/>
</dbReference>
<dbReference type="Pfam" id="PF18825">
    <property type="entry name" value="LPD13"/>
    <property type="match status" value="2"/>
</dbReference>
<evidence type="ECO:0000259" key="3">
    <source>
        <dbReference type="Pfam" id="PF18825"/>
    </source>
</evidence>
<dbReference type="EMBL" id="AEDO01000025">
    <property type="protein sequence ID" value="EFL46458.1"/>
    <property type="molecule type" value="Genomic_DNA"/>
</dbReference>
<gene>
    <name evidence="4" type="ORF">HMPREF9296_1366</name>
</gene>
<feature type="region of interest" description="Disordered" evidence="1">
    <location>
        <begin position="375"/>
        <end position="408"/>
    </location>
</feature>
<feature type="domain" description="Phage MuF C-terminal" evidence="2">
    <location>
        <begin position="1229"/>
        <end position="1332"/>
    </location>
</feature>
<feature type="region of interest" description="Disordered" evidence="1">
    <location>
        <begin position="102"/>
        <end position="187"/>
    </location>
</feature>
<feature type="compositionally biased region" description="Basic and acidic residues" evidence="1">
    <location>
        <begin position="861"/>
        <end position="876"/>
    </location>
</feature>
<reference evidence="4 5" key="1">
    <citation type="submission" date="2010-08" db="EMBL/GenBank/DDBJ databases">
        <authorList>
            <person name="Durkin A.S."/>
            <person name="Madupu R."/>
            <person name="Torralba M."/>
            <person name="Gillis M."/>
            <person name="Methe B."/>
            <person name="Sutton G."/>
            <person name="Nelson K.E."/>
        </authorList>
    </citation>
    <scope>NUCLEOTIDE SEQUENCE [LARGE SCALE GENOMIC DNA]</scope>
    <source>
        <strain evidence="4 5">FB035-09AN</strain>
    </source>
</reference>
<sequence>MLNYKKKNRTAEFGMVALTLSDPDVIFIEPSQAKDNNTERAYSYVYAKTFKRNGEKIKYFTSVTVAKEGLEISVSSHFVNPNKMKNKLMEFERAYTKETLLPNSSEMRLTEHQSDVPDLLPTQGNNVSSAGKDTQSSNNEQGSSVKNQETDAIPTDEEVGFTQSNSVLQGEEVDNSRGDNESQEQGRTIEVGTQGEVENGFVHQGAQGGVDKQGNPINADGTLKVDKVNSINELTDADFENPTRNVELPAIPENVDKAIGANGKPVVIKKNIFEKNKKSHNFSNRQSRDILTNALYNTDLVGQTQPTKRPKHWVAIQLDEKSPITVLEVNENKDNVEVVGWYTLDNRNLERIKRQAANEGGELLMLSSKDKVESLSTPNSILSSADKGKQSSATKQANKRKSTESNAVSEDLFATAERVAVEDEAKRTRKKEEAKVDKRLVSDERMEELKKRLREKLRGQLNMGIDPELLAIGTEIAVGHIERGVSKFSEYAKTMIEDLGDTIRPYLKAFYNGARDMPEMVELSKDMTPYNEVSSFNVAAIGKEGEDVNPSILDTAEQISNEATVESNVQQEVKNMVETEDVDNDTYSITKQHNNKKDIDIWVVRDKERTDKDVYMQRKQVAKEHNGYYSSFRGVNGFVFNSPEDAQAFADKVFNTENKGNYAQKSEEIMRTDNQGNPIDKDGKLIIEKVGSISDLTDEDFEHPTRSVELPTIPQNIDEAIGANGKPVVIKKNIFEKNKQSHNFSNRQSRDILTNALYNTDLVGQTQPTKRPKHWVAIQLDEKSPITVLEVNENKDNVEVVGWYTLDNRNLEKIKRQASREDGQLLILPSESSEEVGALSNPTQGLSSADKDTQSSATKQANEDKSTPTAKKTEERVSEYNEHVLFKYVGEREDRGNTYLYEDVLYNGKEIGLHVQQQRNDDKNPLAVLQDFHEVYLLEVPVSDYDPRGGNEKWTIGGKEIEDTSLGANHILFKNEEELIDFYEKNKYEIEERRKRADYYNNRGKATAKVEETHRKRNEIKNRIKKLLGGDKREDYEKADEGTKAEVDNLLAEYNGLADNISAEELLLANRYAIEMLNDESLGVREQGASLQNRIQVLYSLKHPHVLLPMTKAANDSKLARLQSTDESIEGISDEQGSALVELLSKNGLANSVSVEEHEDFLKELEDAQGERFSEETESANEHFNEQLTAFEKGKLPQNKTLAFGTPSAILCAAGVENKPIGITQATLRKHLKKHGLTTNDIRDLVKAMAKPLMVYTWGEKAKNHIIITNITTQDGRKITTAIRFENKGSISEINEMASVHGKALERLAHEMNTDKTDFGKDNLKYVDKEKALDWLSMETPLVSRQAKQELVSAAKIVENFENPKVEDEKNVIKWFITAVEQNFRSLTIHTWVRARADKLMVGERMLP</sequence>
<dbReference type="InterPro" id="IPR040861">
    <property type="entry name" value="LPD13"/>
</dbReference>